<proteinExistence type="predicted"/>
<reference evidence="2" key="1">
    <citation type="journal article" date="2014" name="Int. J. Syst. Evol. Microbiol.">
        <title>Complete genome sequence of Corynebacterium casei LMG S-19264T (=DSM 44701T), isolated from a smear-ripened cheese.</title>
        <authorList>
            <consortium name="US DOE Joint Genome Institute (JGI-PGF)"/>
            <person name="Walter F."/>
            <person name="Albersmeier A."/>
            <person name="Kalinowski J."/>
            <person name="Ruckert C."/>
        </authorList>
    </citation>
    <scope>NUCLEOTIDE SEQUENCE</scope>
    <source>
        <strain evidence="2">CGMCC 1.12214</strain>
    </source>
</reference>
<evidence type="ECO:0000313" key="3">
    <source>
        <dbReference type="Proteomes" id="UP000603912"/>
    </source>
</evidence>
<reference evidence="2" key="2">
    <citation type="submission" date="2020-09" db="EMBL/GenBank/DDBJ databases">
        <authorList>
            <person name="Sun Q."/>
            <person name="Zhou Y."/>
        </authorList>
    </citation>
    <scope>NUCLEOTIDE SEQUENCE</scope>
    <source>
        <strain evidence="2">CGMCC 1.12214</strain>
    </source>
</reference>
<sequence length="99" mass="11619">MKRIAIALALGLMGASAASAQSLTIDTNGPRISRDRDYDRGDRWDGGDRFDRRDRWERRVERRDRYRNFETGSVDCRVTTIRKRNADGDMVVRRIRRCD</sequence>
<keyword evidence="1" id="KW-0732">Signal</keyword>
<dbReference type="RefSeq" id="WP_188519002.1">
    <property type="nucleotide sequence ID" value="NZ_BMES01000002.1"/>
</dbReference>
<feature type="signal peptide" evidence="1">
    <location>
        <begin position="1"/>
        <end position="20"/>
    </location>
</feature>
<feature type="chain" id="PRO_5037502290" description="Secreted protein" evidence="1">
    <location>
        <begin position="21"/>
        <end position="99"/>
    </location>
</feature>
<dbReference type="Proteomes" id="UP000603912">
    <property type="component" value="Unassembled WGS sequence"/>
</dbReference>
<evidence type="ECO:0000256" key="1">
    <source>
        <dbReference type="SAM" id="SignalP"/>
    </source>
</evidence>
<organism evidence="2 3">
    <name type="scientific">Alsobacter metallidurans</name>
    <dbReference type="NCBI Taxonomy" id="340221"/>
    <lineage>
        <taxon>Bacteria</taxon>
        <taxon>Pseudomonadati</taxon>
        <taxon>Pseudomonadota</taxon>
        <taxon>Alphaproteobacteria</taxon>
        <taxon>Hyphomicrobiales</taxon>
        <taxon>Alsobacteraceae</taxon>
        <taxon>Alsobacter</taxon>
    </lineage>
</organism>
<accession>A0A917I8T3</accession>
<dbReference type="EMBL" id="BMES01000002">
    <property type="protein sequence ID" value="GGH26961.1"/>
    <property type="molecule type" value="Genomic_DNA"/>
</dbReference>
<dbReference type="AlphaFoldDB" id="A0A917I8T3"/>
<evidence type="ECO:0008006" key="4">
    <source>
        <dbReference type="Google" id="ProtNLM"/>
    </source>
</evidence>
<name>A0A917I8T3_9HYPH</name>
<keyword evidence="3" id="KW-1185">Reference proteome</keyword>
<gene>
    <name evidence="2" type="ORF">GCM10007036_35180</name>
</gene>
<comment type="caution">
    <text evidence="2">The sequence shown here is derived from an EMBL/GenBank/DDBJ whole genome shotgun (WGS) entry which is preliminary data.</text>
</comment>
<evidence type="ECO:0000313" key="2">
    <source>
        <dbReference type="EMBL" id="GGH26961.1"/>
    </source>
</evidence>
<protein>
    <recommendedName>
        <fullName evidence="4">Secreted protein</fullName>
    </recommendedName>
</protein>